<dbReference type="Proteomes" id="UP000681075">
    <property type="component" value="Unassembled WGS sequence"/>
</dbReference>
<keyword evidence="3" id="KW-1185">Reference proteome</keyword>
<proteinExistence type="predicted"/>
<comment type="caution">
    <text evidence="2">The sequence shown here is derived from an EMBL/GenBank/DDBJ whole genome shotgun (WGS) entry which is preliminary data.</text>
</comment>
<protein>
    <submittedName>
        <fullName evidence="2">Uncharacterized protein</fullName>
    </submittedName>
</protein>
<accession>A0A8S8XDJ0</accession>
<dbReference type="RefSeq" id="WP_420242481.1">
    <property type="nucleotide sequence ID" value="NZ_BOPV01000001.1"/>
</dbReference>
<gene>
    <name evidence="2" type="ORF">TMPK1_16120</name>
</gene>
<feature type="signal peptide" evidence="1">
    <location>
        <begin position="1"/>
        <end position="21"/>
    </location>
</feature>
<dbReference type="EMBL" id="BOPV01000001">
    <property type="protein sequence ID" value="GIL39375.1"/>
    <property type="molecule type" value="Genomic_DNA"/>
</dbReference>
<evidence type="ECO:0000256" key="1">
    <source>
        <dbReference type="SAM" id="SignalP"/>
    </source>
</evidence>
<keyword evidence="1" id="KW-0732">Signal</keyword>
<feature type="chain" id="PRO_5035945643" evidence="1">
    <location>
        <begin position="22"/>
        <end position="221"/>
    </location>
</feature>
<reference evidence="2" key="1">
    <citation type="submission" date="2021-02" db="EMBL/GenBank/DDBJ databases">
        <title>Genome sequence of Rhodospirillales sp. strain TMPK1 isolated from soil.</title>
        <authorList>
            <person name="Nakai R."/>
            <person name="Kusada H."/>
            <person name="Tamaki H."/>
        </authorList>
    </citation>
    <scope>NUCLEOTIDE SEQUENCE</scope>
    <source>
        <strain evidence="2">TMPK1</strain>
    </source>
</reference>
<name>A0A8S8XDJ0_9PROT</name>
<evidence type="ECO:0000313" key="2">
    <source>
        <dbReference type="EMBL" id="GIL39375.1"/>
    </source>
</evidence>
<evidence type="ECO:0000313" key="3">
    <source>
        <dbReference type="Proteomes" id="UP000681075"/>
    </source>
</evidence>
<organism evidence="2 3">
    <name type="scientific">Roseiterribacter gracilis</name>
    <dbReference type="NCBI Taxonomy" id="2812848"/>
    <lineage>
        <taxon>Bacteria</taxon>
        <taxon>Pseudomonadati</taxon>
        <taxon>Pseudomonadota</taxon>
        <taxon>Alphaproteobacteria</taxon>
        <taxon>Rhodospirillales</taxon>
        <taxon>Roseiterribacteraceae</taxon>
        <taxon>Roseiterribacter</taxon>
    </lineage>
</organism>
<dbReference type="AlphaFoldDB" id="A0A8S8XDJ0"/>
<sequence length="221" mass="23409">MGRRTTICIVAVLLFAARAGAQVQLQTVPSDHKRPTVPVEGPVDPVFRAITTPYWAIGGDLMGGARLFDMRTLRGPAASTRTQAGGYSLLARGGLTCARIPLKRDDGATVLKDFGNGTKALLIAGFIPAVEVPVPIPFAQPGKLLVSPVGAGLGIPFGFDPLQYASSRAIHAQAVDIPWAKKKNLVDRGCDAPRDADEKTDPIIRLDEALRYGGVSGRSTR</sequence>